<evidence type="ECO:0000313" key="6">
    <source>
        <dbReference type="EMBL" id="TCT10842.1"/>
    </source>
</evidence>
<evidence type="ECO:0000256" key="4">
    <source>
        <dbReference type="ARBA" id="ARBA00023163"/>
    </source>
</evidence>
<evidence type="ECO:0000256" key="3">
    <source>
        <dbReference type="ARBA" id="ARBA00023125"/>
    </source>
</evidence>
<dbReference type="Gene3D" id="1.10.10.10">
    <property type="entry name" value="Winged helix-like DNA-binding domain superfamily/Winged helix DNA-binding domain"/>
    <property type="match status" value="1"/>
</dbReference>
<comment type="similarity">
    <text evidence="1">Belongs to the LysR transcriptional regulatory family.</text>
</comment>
<proteinExistence type="inferred from homology"/>
<protein>
    <submittedName>
        <fullName evidence="6">Molybdate transport repressor ModE-like protein</fullName>
    </submittedName>
</protein>
<dbReference type="CDD" id="cd05466">
    <property type="entry name" value="PBP2_LTTR_substrate"/>
    <property type="match status" value="1"/>
</dbReference>
<dbReference type="InterPro" id="IPR036388">
    <property type="entry name" value="WH-like_DNA-bd_sf"/>
</dbReference>
<organism evidence="6 7">
    <name type="scientific">Paralcaligenes ureilyticus</name>
    <dbReference type="NCBI Taxonomy" id="627131"/>
    <lineage>
        <taxon>Bacteria</taxon>
        <taxon>Pseudomonadati</taxon>
        <taxon>Pseudomonadota</taxon>
        <taxon>Betaproteobacteria</taxon>
        <taxon>Burkholderiales</taxon>
        <taxon>Alcaligenaceae</taxon>
        <taxon>Paralcaligenes</taxon>
    </lineage>
</organism>
<keyword evidence="3" id="KW-0238">DNA-binding</keyword>
<dbReference type="GO" id="GO:0003700">
    <property type="term" value="F:DNA-binding transcription factor activity"/>
    <property type="evidence" value="ECO:0007669"/>
    <property type="project" value="InterPro"/>
</dbReference>
<dbReference type="InterPro" id="IPR036390">
    <property type="entry name" value="WH_DNA-bd_sf"/>
</dbReference>
<evidence type="ECO:0000259" key="5">
    <source>
        <dbReference type="PROSITE" id="PS50931"/>
    </source>
</evidence>
<name>A0A4R3MCI3_9BURK</name>
<dbReference type="PANTHER" id="PTHR30126">
    <property type="entry name" value="HTH-TYPE TRANSCRIPTIONAL REGULATOR"/>
    <property type="match status" value="1"/>
</dbReference>
<reference evidence="6 7" key="1">
    <citation type="submission" date="2019-03" db="EMBL/GenBank/DDBJ databases">
        <title>Genomic Encyclopedia of Type Strains, Phase IV (KMG-IV): sequencing the most valuable type-strain genomes for metagenomic binning, comparative biology and taxonomic classification.</title>
        <authorList>
            <person name="Goeker M."/>
        </authorList>
    </citation>
    <scope>NUCLEOTIDE SEQUENCE [LARGE SCALE GENOMIC DNA]</scope>
    <source>
        <strain evidence="6 7">DSM 24591</strain>
    </source>
</reference>
<gene>
    <name evidence="6" type="ORF">EDC26_10162</name>
</gene>
<keyword evidence="2" id="KW-0805">Transcription regulation</keyword>
<accession>A0A4R3MCI3</accession>
<dbReference type="Proteomes" id="UP000295525">
    <property type="component" value="Unassembled WGS sequence"/>
</dbReference>
<dbReference type="EMBL" id="SMAJ01000001">
    <property type="protein sequence ID" value="TCT10842.1"/>
    <property type="molecule type" value="Genomic_DNA"/>
</dbReference>
<dbReference type="SUPFAM" id="SSF53850">
    <property type="entry name" value="Periplasmic binding protein-like II"/>
    <property type="match status" value="1"/>
</dbReference>
<dbReference type="PRINTS" id="PR00039">
    <property type="entry name" value="HTHLYSR"/>
</dbReference>
<feature type="domain" description="HTH lysR-type" evidence="5">
    <location>
        <begin position="7"/>
        <end position="64"/>
    </location>
</feature>
<dbReference type="RefSeq" id="WP_132579283.1">
    <property type="nucleotide sequence ID" value="NZ_SMAJ01000001.1"/>
</dbReference>
<dbReference type="Pfam" id="PF00126">
    <property type="entry name" value="HTH_1"/>
    <property type="match status" value="1"/>
</dbReference>
<dbReference type="GO" id="GO:0000976">
    <property type="term" value="F:transcription cis-regulatory region binding"/>
    <property type="evidence" value="ECO:0007669"/>
    <property type="project" value="TreeGrafter"/>
</dbReference>
<dbReference type="OrthoDB" id="6113677at2"/>
<dbReference type="InterPro" id="IPR000847">
    <property type="entry name" value="LysR_HTH_N"/>
</dbReference>
<evidence type="ECO:0000313" key="7">
    <source>
        <dbReference type="Proteomes" id="UP000295525"/>
    </source>
</evidence>
<dbReference type="InterPro" id="IPR005119">
    <property type="entry name" value="LysR_subst-bd"/>
</dbReference>
<dbReference type="PROSITE" id="PS50931">
    <property type="entry name" value="HTH_LYSR"/>
    <property type="match status" value="1"/>
</dbReference>
<dbReference type="SUPFAM" id="SSF46785">
    <property type="entry name" value="Winged helix' DNA-binding domain"/>
    <property type="match status" value="1"/>
</dbReference>
<dbReference type="AlphaFoldDB" id="A0A4R3MCI3"/>
<keyword evidence="7" id="KW-1185">Reference proteome</keyword>
<dbReference type="FunFam" id="1.10.10.10:FF:000001">
    <property type="entry name" value="LysR family transcriptional regulator"/>
    <property type="match status" value="1"/>
</dbReference>
<dbReference type="PANTHER" id="PTHR30126:SF40">
    <property type="entry name" value="HTH-TYPE TRANSCRIPTIONAL REGULATOR GLTR"/>
    <property type="match status" value="1"/>
</dbReference>
<keyword evidence="4" id="KW-0804">Transcription</keyword>
<evidence type="ECO:0000256" key="1">
    <source>
        <dbReference type="ARBA" id="ARBA00009437"/>
    </source>
</evidence>
<evidence type="ECO:0000256" key="2">
    <source>
        <dbReference type="ARBA" id="ARBA00023015"/>
    </source>
</evidence>
<comment type="caution">
    <text evidence="6">The sequence shown here is derived from an EMBL/GenBank/DDBJ whole genome shotgun (WGS) entry which is preliminary data.</text>
</comment>
<dbReference type="Gene3D" id="3.40.190.10">
    <property type="entry name" value="Periplasmic binding protein-like II"/>
    <property type="match status" value="2"/>
</dbReference>
<sequence length="323" mass="35914">MRNRFTIELSSMRVFLAVSEMGSMTTAARKLGMTQSAVSQAIRQMEEGLGVILIDREFRPLQLTSSGTILRQHAHRILADTDHLTSALQAGGTVPGLRMGMLDSFAATVGPSLIRTVSEYARDVFVYQGFSPEHLRGFRARELDIVISGELLNCKAEELSLLLLREPFVLVLPKEHSEYAQHSNLKQIARNLPLVRYSARSTAGLLTDRYLEKLGLINQRRLEVETAEVLCSLVAAGVGWAITTPLHLLQGRPQFEGISVQPLPEEGISRDLSLLVRRDEFETMGRALTKRTHEILRAECLPPLFALMPWLKGVMKAGDDIGD</sequence>
<dbReference type="Pfam" id="PF03466">
    <property type="entry name" value="LysR_substrate"/>
    <property type="match status" value="1"/>
</dbReference>